<sequence length="46" mass="5300">MSVVTIITENVYEYPRYQTHHISPSTRRCHGDCCHSAAQENNSLHL</sequence>
<evidence type="ECO:0000313" key="1">
    <source>
        <dbReference type="EMBL" id="JAH13109.1"/>
    </source>
</evidence>
<dbReference type="AlphaFoldDB" id="A0A0E9Q8M9"/>
<dbReference type="EMBL" id="GBXM01095468">
    <property type="protein sequence ID" value="JAH13109.1"/>
    <property type="molecule type" value="Transcribed_RNA"/>
</dbReference>
<reference evidence="1" key="2">
    <citation type="journal article" date="2015" name="Fish Shellfish Immunol.">
        <title>Early steps in the European eel (Anguilla anguilla)-Vibrio vulnificus interaction in the gills: Role of the RtxA13 toxin.</title>
        <authorList>
            <person name="Callol A."/>
            <person name="Pajuelo D."/>
            <person name="Ebbesson L."/>
            <person name="Teles M."/>
            <person name="MacKenzie S."/>
            <person name="Amaro C."/>
        </authorList>
    </citation>
    <scope>NUCLEOTIDE SEQUENCE</scope>
</reference>
<organism evidence="1">
    <name type="scientific">Anguilla anguilla</name>
    <name type="common">European freshwater eel</name>
    <name type="synonym">Muraena anguilla</name>
    <dbReference type="NCBI Taxonomy" id="7936"/>
    <lineage>
        <taxon>Eukaryota</taxon>
        <taxon>Metazoa</taxon>
        <taxon>Chordata</taxon>
        <taxon>Craniata</taxon>
        <taxon>Vertebrata</taxon>
        <taxon>Euteleostomi</taxon>
        <taxon>Actinopterygii</taxon>
        <taxon>Neopterygii</taxon>
        <taxon>Teleostei</taxon>
        <taxon>Anguilliformes</taxon>
        <taxon>Anguillidae</taxon>
        <taxon>Anguilla</taxon>
    </lineage>
</organism>
<name>A0A0E9Q8M9_ANGAN</name>
<reference evidence="1" key="1">
    <citation type="submission" date="2014-11" db="EMBL/GenBank/DDBJ databases">
        <authorList>
            <person name="Amaro Gonzalez C."/>
        </authorList>
    </citation>
    <scope>NUCLEOTIDE SEQUENCE</scope>
</reference>
<accession>A0A0E9Q8M9</accession>
<protein>
    <submittedName>
        <fullName evidence="1">Uncharacterized protein</fullName>
    </submittedName>
</protein>
<proteinExistence type="predicted"/>